<accession>A0ABD2X468</accession>
<organism evidence="1 2">
    <name type="scientific">Trichogramma kaykai</name>
    <dbReference type="NCBI Taxonomy" id="54128"/>
    <lineage>
        <taxon>Eukaryota</taxon>
        <taxon>Metazoa</taxon>
        <taxon>Ecdysozoa</taxon>
        <taxon>Arthropoda</taxon>
        <taxon>Hexapoda</taxon>
        <taxon>Insecta</taxon>
        <taxon>Pterygota</taxon>
        <taxon>Neoptera</taxon>
        <taxon>Endopterygota</taxon>
        <taxon>Hymenoptera</taxon>
        <taxon>Apocrita</taxon>
        <taxon>Proctotrupomorpha</taxon>
        <taxon>Chalcidoidea</taxon>
        <taxon>Trichogrammatidae</taxon>
        <taxon>Trichogramma</taxon>
    </lineage>
</organism>
<proteinExistence type="predicted"/>
<dbReference type="AlphaFoldDB" id="A0ABD2X468"/>
<name>A0ABD2X468_9HYME</name>
<gene>
    <name evidence="1" type="ORF">TKK_006905</name>
</gene>
<dbReference type="EMBL" id="JBJJXI010000055">
    <property type="protein sequence ID" value="KAL3399642.1"/>
    <property type="molecule type" value="Genomic_DNA"/>
</dbReference>
<dbReference type="Proteomes" id="UP001627154">
    <property type="component" value="Unassembled WGS sequence"/>
</dbReference>
<protein>
    <submittedName>
        <fullName evidence="1">Uncharacterized protein</fullName>
    </submittedName>
</protein>
<keyword evidence="2" id="KW-1185">Reference proteome</keyword>
<reference evidence="1 2" key="1">
    <citation type="journal article" date="2024" name="bioRxiv">
        <title>A reference genome for Trichogramma kaykai: A tiny desert-dwelling parasitoid wasp with competing sex-ratio distorters.</title>
        <authorList>
            <person name="Culotta J."/>
            <person name="Lindsey A.R."/>
        </authorList>
    </citation>
    <scope>NUCLEOTIDE SEQUENCE [LARGE SCALE GENOMIC DNA]</scope>
    <source>
        <strain evidence="1 2">KSX58</strain>
    </source>
</reference>
<sequence>MLLRLYTRAVQHKGNAGRAESVQTLASAPIHRATAANTRSYIYICAATLRKRKPIGARRGPSKARVARSGCGLLQGCCCYTLHTVHYT</sequence>
<evidence type="ECO:0000313" key="2">
    <source>
        <dbReference type="Proteomes" id="UP001627154"/>
    </source>
</evidence>
<evidence type="ECO:0000313" key="1">
    <source>
        <dbReference type="EMBL" id="KAL3399642.1"/>
    </source>
</evidence>
<comment type="caution">
    <text evidence="1">The sequence shown here is derived from an EMBL/GenBank/DDBJ whole genome shotgun (WGS) entry which is preliminary data.</text>
</comment>